<gene>
    <name evidence="4" type="ORF">GCM10017783_09580</name>
</gene>
<comment type="cofactor">
    <cofactor evidence="1 3">
        <name>a divalent metal cation</name>
        <dbReference type="ChEBI" id="CHEBI:60240"/>
    </cofactor>
</comment>
<comment type="subcellular location">
    <subcellularLocation>
        <location evidence="3">Cytoplasm</location>
    </subcellularLocation>
</comment>
<dbReference type="PIRSF" id="PIRSF006305">
    <property type="entry name" value="Maf"/>
    <property type="match status" value="1"/>
</dbReference>
<dbReference type="InterPro" id="IPR003697">
    <property type="entry name" value="Maf-like"/>
</dbReference>
<organism evidence="4 5">
    <name type="scientific">Deinococcus piscis</name>
    <dbReference type="NCBI Taxonomy" id="394230"/>
    <lineage>
        <taxon>Bacteria</taxon>
        <taxon>Thermotogati</taxon>
        <taxon>Deinococcota</taxon>
        <taxon>Deinococci</taxon>
        <taxon>Deinococcales</taxon>
        <taxon>Deinococcaceae</taxon>
        <taxon>Deinococcus</taxon>
    </lineage>
</organism>
<dbReference type="SUPFAM" id="SSF52972">
    <property type="entry name" value="ITPase-like"/>
    <property type="match status" value="1"/>
</dbReference>
<protein>
    <recommendedName>
        <fullName evidence="3">dTTP/UTP pyrophosphatase</fullName>
        <shortName evidence="3">dTTPase/UTPase</shortName>
        <ecNumber evidence="3">3.6.1.9</ecNumber>
    </recommendedName>
    <alternativeName>
        <fullName evidence="3">Nucleoside triphosphate pyrophosphatase</fullName>
    </alternativeName>
    <alternativeName>
        <fullName evidence="3">Nucleotide pyrophosphatase</fullName>
        <shortName evidence="3">Nucleotide PPase</shortName>
    </alternativeName>
</protein>
<evidence type="ECO:0000256" key="3">
    <source>
        <dbReference type="HAMAP-Rule" id="MF_00528"/>
    </source>
</evidence>
<feature type="site" description="Important for substrate specificity" evidence="3">
    <location>
        <position position="20"/>
    </location>
</feature>
<dbReference type="CDD" id="cd00555">
    <property type="entry name" value="Maf"/>
    <property type="match status" value="1"/>
</dbReference>
<dbReference type="RefSeq" id="WP_189642542.1">
    <property type="nucleotide sequence ID" value="NZ_BNAL01000008.1"/>
</dbReference>
<keyword evidence="5" id="KW-1185">Reference proteome</keyword>
<comment type="caution">
    <text evidence="4">The sequence shown here is derived from an EMBL/GenBank/DDBJ whole genome shotgun (WGS) entry which is preliminary data.</text>
</comment>
<evidence type="ECO:0000256" key="2">
    <source>
        <dbReference type="ARBA" id="ARBA00022801"/>
    </source>
</evidence>
<dbReference type="HAMAP" id="MF_00528">
    <property type="entry name" value="Maf"/>
    <property type="match status" value="1"/>
</dbReference>
<dbReference type="PANTHER" id="PTHR43213">
    <property type="entry name" value="BIFUNCTIONAL DTTP/UTP PYROPHOSPHATASE/METHYLTRANSFERASE PROTEIN-RELATED"/>
    <property type="match status" value="1"/>
</dbReference>
<comment type="function">
    <text evidence="3">Nucleoside triphosphate pyrophosphatase that hydrolyzes dTTP and UTP. May have a dual role in cell division arrest and in preventing the incorporation of modified nucleotides into cellular nucleic acids.</text>
</comment>
<name>A0ABQ3K2W6_9DEIO</name>
<accession>A0ABQ3K2W6</accession>
<dbReference type="EMBL" id="BNAL01000008">
    <property type="protein sequence ID" value="GHF99588.1"/>
    <property type="molecule type" value="Genomic_DNA"/>
</dbReference>
<feature type="site" description="Important for substrate specificity" evidence="3">
    <location>
        <position position="77"/>
    </location>
</feature>
<evidence type="ECO:0000256" key="1">
    <source>
        <dbReference type="ARBA" id="ARBA00001968"/>
    </source>
</evidence>
<reference evidence="5" key="1">
    <citation type="journal article" date="2019" name="Int. J. Syst. Evol. Microbiol.">
        <title>The Global Catalogue of Microorganisms (GCM) 10K type strain sequencing project: providing services to taxonomists for standard genome sequencing and annotation.</title>
        <authorList>
            <consortium name="The Broad Institute Genomics Platform"/>
            <consortium name="The Broad Institute Genome Sequencing Center for Infectious Disease"/>
            <person name="Wu L."/>
            <person name="Ma J."/>
        </authorList>
    </citation>
    <scope>NUCLEOTIDE SEQUENCE [LARGE SCALE GENOMIC DNA]</scope>
    <source>
        <strain evidence="5">CGMCC 1.18439</strain>
    </source>
</reference>
<dbReference type="InterPro" id="IPR029001">
    <property type="entry name" value="ITPase-like_fam"/>
</dbReference>
<keyword evidence="3" id="KW-0963">Cytoplasm</keyword>
<keyword evidence="2 3" id="KW-0378">Hydrolase</keyword>
<proteinExistence type="inferred from homology"/>
<dbReference type="Proteomes" id="UP000632154">
    <property type="component" value="Unassembled WGS sequence"/>
</dbReference>
<feature type="site" description="Important for substrate specificity" evidence="3">
    <location>
        <position position="159"/>
    </location>
</feature>
<feature type="active site" description="Proton acceptor" evidence="3">
    <location>
        <position position="76"/>
    </location>
</feature>
<dbReference type="Gene3D" id="3.90.950.10">
    <property type="match status" value="1"/>
</dbReference>
<dbReference type="NCBIfam" id="TIGR00172">
    <property type="entry name" value="maf"/>
    <property type="match status" value="1"/>
</dbReference>
<evidence type="ECO:0000313" key="5">
    <source>
        <dbReference type="Proteomes" id="UP000632154"/>
    </source>
</evidence>
<sequence length="198" mass="20442">MTKLTTSACSALILASGSPRRRELLAHLLDDFEVVVSDVDESSAVTDPVRLAVKLAQRKAEAVAAAHPGRAVLGADTVVALGGRLLGKPADEAENREFTALLSGKTHHVTTGLCLVVGGQTLSASETTAVTFRALSPAETAHYAASGEGLDKAGGYGIQGLGMALVQGIAGDYSNVVGLPLGQTLELLRRGGVRTRWD</sequence>
<evidence type="ECO:0000313" key="4">
    <source>
        <dbReference type="EMBL" id="GHF99588.1"/>
    </source>
</evidence>
<dbReference type="EC" id="3.6.1.9" evidence="3"/>
<comment type="caution">
    <text evidence="3">Lacks conserved residue(s) required for the propagation of feature annotation.</text>
</comment>
<comment type="similarity">
    <text evidence="3">Belongs to the Maf family. YhdE subfamily.</text>
</comment>
<keyword evidence="3" id="KW-0546">Nucleotide metabolism</keyword>
<comment type="catalytic activity">
    <reaction evidence="3">
        <text>UTP + H2O = UMP + diphosphate + H(+)</text>
        <dbReference type="Rhea" id="RHEA:29395"/>
        <dbReference type="ChEBI" id="CHEBI:15377"/>
        <dbReference type="ChEBI" id="CHEBI:15378"/>
        <dbReference type="ChEBI" id="CHEBI:33019"/>
        <dbReference type="ChEBI" id="CHEBI:46398"/>
        <dbReference type="ChEBI" id="CHEBI:57865"/>
        <dbReference type="EC" id="3.6.1.9"/>
    </reaction>
</comment>
<dbReference type="Pfam" id="PF02545">
    <property type="entry name" value="Maf"/>
    <property type="match status" value="1"/>
</dbReference>
<comment type="catalytic activity">
    <reaction evidence="3">
        <text>dTTP + H2O = dTMP + diphosphate + H(+)</text>
        <dbReference type="Rhea" id="RHEA:28534"/>
        <dbReference type="ChEBI" id="CHEBI:15377"/>
        <dbReference type="ChEBI" id="CHEBI:15378"/>
        <dbReference type="ChEBI" id="CHEBI:33019"/>
        <dbReference type="ChEBI" id="CHEBI:37568"/>
        <dbReference type="ChEBI" id="CHEBI:63528"/>
        <dbReference type="EC" id="3.6.1.9"/>
    </reaction>
</comment>
<dbReference type="PANTHER" id="PTHR43213:SF5">
    <property type="entry name" value="BIFUNCTIONAL DTTP_UTP PYROPHOSPHATASE_METHYLTRANSFERASE PROTEIN-RELATED"/>
    <property type="match status" value="1"/>
</dbReference>